<dbReference type="PROSITE" id="PS50158">
    <property type="entry name" value="ZF_CCHC"/>
    <property type="match status" value="1"/>
</dbReference>
<dbReference type="EMBL" id="OX597815">
    <property type="protein sequence ID" value="CAI9718385.1"/>
    <property type="molecule type" value="Genomic_DNA"/>
</dbReference>
<evidence type="ECO:0000313" key="4">
    <source>
        <dbReference type="Proteomes" id="UP001162480"/>
    </source>
</evidence>
<dbReference type="GO" id="GO:0003676">
    <property type="term" value="F:nucleic acid binding"/>
    <property type="evidence" value="ECO:0007669"/>
    <property type="project" value="InterPro"/>
</dbReference>
<dbReference type="SMART" id="SM00343">
    <property type="entry name" value="ZnF_C2HC"/>
    <property type="match status" value="1"/>
</dbReference>
<accession>A0AA36F003</accession>
<protein>
    <submittedName>
        <fullName evidence="3">XP_014783152.1PREDICTED: uncharacterized protein LOC106878453</fullName>
    </submittedName>
</protein>
<reference evidence="3" key="1">
    <citation type="submission" date="2023-08" db="EMBL/GenBank/DDBJ databases">
        <authorList>
            <person name="Alioto T."/>
            <person name="Alioto T."/>
            <person name="Gomez Garrido J."/>
        </authorList>
    </citation>
    <scope>NUCLEOTIDE SEQUENCE</scope>
</reference>
<dbReference type="AlphaFoldDB" id="A0AA36F003"/>
<dbReference type="InterPro" id="IPR001878">
    <property type="entry name" value="Znf_CCHC"/>
</dbReference>
<dbReference type="Proteomes" id="UP001162480">
    <property type="component" value="Chromosome 2"/>
</dbReference>
<proteinExistence type="predicted"/>
<keyword evidence="1" id="KW-0479">Metal-binding</keyword>
<evidence type="ECO:0000259" key="2">
    <source>
        <dbReference type="PROSITE" id="PS50158"/>
    </source>
</evidence>
<organism evidence="3 4">
    <name type="scientific">Octopus vulgaris</name>
    <name type="common">Common octopus</name>
    <dbReference type="NCBI Taxonomy" id="6645"/>
    <lineage>
        <taxon>Eukaryota</taxon>
        <taxon>Metazoa</taxon>
        <taxon>Spiralia</taxon>
        <taxon>Lophotrochozoa</taxon>
        <taxon>Mollusca</taxon>
        <taxon>Cephalopoda</taxon>
        <taxon>Coleoidea</taxon>
        <taxon>Octopodiformes</taxon>
        <taxon>Octopoda</taxon>
        <taxon>Incirrata</taxon>
        <taxon>Octopodidae</taxon>
        <taxon>Octopus</taxon>
    </lineage>
</organism>
<dbReference type="GO" id="GO:0008270">
    <property type="term" value="F:zinc ion binding"/>
    <property type="evidence" value="ECO:0007669"/>
    <property type="project" value="UniProtKB-KW"/>
</dbReference>
<name>A0AA36F003_OCTVU</name>
<feature type="domain" description="CCHC-type" evidence="2">
    <location>
        <begin position="221"/>
        <end position="235"/>
    </location>
</feature>
<sequence length="257" mass="30033">MKSYAEAAGVRDDVNPRVLKEDELDWDEKKLRKYHSTIEKEGTNGKLIMPEDEKRKYMNKTVIFRTFSIKNRRIERERQEEIEEILLSNIGEGINFFTRGKEYGTIAVSFATEEDAVLNDEQTTEGKKWMLIPGPPGKRIVKVRVIDPEWVIVETFDSNLWRGSKKLGIYSVNRTENMNFRRYGVEVICAVTQEYYEKLPETVELPSGERLEVMLAGRPPKCYKCGGREHLKRQCLSEETEMLEKELEREIKQGETK</sequence>
<keyword evidence="4" id="KW-1185">Reference proteome</keyword>
<gene>
    <name evidence="3" type="ORF">OCTVUL_1B013649</name>
</gene>
<keyword evidence="1" id="KW-0862">Zinc</keyword>
<evidence type="ECO:0000313" key="3">
    <source>
        <dbReference type="EMBL" id="CAI9718385.1"/>
    </source>
</evidence>
<evidence type="ECO:0000256" key="1">
    <source>
        <dbReference type="PROSITE-ProRule" id="PRU00047"/>
    </source>
</evidence>
<keyword evidence="1" id="KW-0863">Zinc-finger</keyword>